<evidence type="ECO:0000256" key="3">
    <source>
        <dbReference type="ARBA" id="ARBA00022574"/>
    </source>
</evidence>
<protein>
    <submittedName>
        <fullName evidence="13">Intraflagellar transport protein 172 homolog</fullName>
    </submittedName>
</protein>
<keyword evidence="6" id="KW-0969">Cilium</keyword>
<evidence type="ECO:0000256" key="5">
    <source>
        <dbReference type="ARBA" id="ARBA00022803"/>
    </source>
</evidence>
<dbReference type="Gene3D" id="1.25.40.470">
    <property type="match status" value="4"/>
</dbReference>
<evidence type="ECO:0000256" key="2">
    <source>
        <dbReference type="ARBA" id="ARBA00022473"/>
    </source>
</evidence>
<keyword evidence="3" id="KW-0853">WD repeat</keyword>
<comment type="similarity">
    <text evidence="8">Belongs to the IFT172 family.</text>
</comment>
<dbReference type="SMART" id="SM00320">
    <property type="entry name" value="WD40"/>
    <property type="match status" value="7"/>
</dbReference>
<organism evidence="12 13">
    <name type="scientific">Bactrocera dorsalis</name>
    <name type="common">Oriental fruit fly</name>
    <name type="synonym">Dacus dorsalis</name>
    <dbReference type="NCBI Taxonomy" id="27457"/>
    <lineage>
        <taxon>Eukaryota</taxon>
        <taxon>Metazoa</taxon>
        <taxon>Ecdysozoa</taxon>
        <taxon>Arthropoda</taxon>
        <taxon>Hexapoda</taxon>
        <taxon>Insecta</taxon>
        <taxon>Pterygota</taxon>
        <taxon>Neoptera</taxon>
        <taxon>Endopterygota</taxon>
        <taxon>Diptera</taxon>
        <taxon>Brachycera</taxon>
        <taxon>Muscomorpha</taxon>
        <taxon>Tephritoidea</taxon>
        <taxon>Tephritidae</taxon>
        <taxon>Bactrocera</taxon>
        <taxon>Bactrocera</taxon>
    </lineage>
</organism>
<dbReference type="GO" id="GO:0005930">
    <property type="term" value="C:axoneme"/>
    <property type="evidence" value="ECO:0007669"/>
    <property type="project" value="TreeGrafter"/>
</dbReference>
<dbReference type="OrthoDB" id="2186662at2759"/>
<dbReference type="Pfam" id="PF24762">
    <property type="entry name" value="TPR_IF140-IFT172"/>
    <property type="match status" value="1"/>
</dbReference>
<feature type="domain" description="IF140/IFT172/WDR19 TPR" evidence="11">
    <location>
        <begin position="926"/>
        <end position="1295"/>
    </location>
</feature>
<dbReference type="GO" id="GO:0036064">
    <property type="term" value="C:ciliary basal body"/>
    <property type="evidence" value="ECO:0007669"/>
    <property type="project" value="TreeGrafter"/>
</dbReference>
<keyword evidence="5" id="KW-0802">TPR repeat</keyword>
<dbReference type="InParanoid" id="A0A6I9VDQ8"/>
<keyword evidence="4" id="KW-0677">Repeat</keyword>
<dbReference type="PANTHER" id="PTHR15722">
    <property type="entry name" value="IFT140/172-RELATED"/>
    <property type="match status" value="1"/>
</dbReference>
<dbReference type="GeneID" id="105230066"/>
<evidence type="ECO:0000259" key="10">
    <source>
        <dbReference type="Pfam" id="PF23387"/>
    </source>
</evidence>
<feature type="domain" description="IFT80/172/WDR35 TPR" evidence="10">
    <location>
        <begin position="623"/>
        <end position="758"/>
    </location>
</feature>
<dbReference type="GO" id="GO:0042073">
    <property type="term" value="P:intraciliary transport"/>
    <property type="evidence" value="ECO:0007669"/>
    <property type="project" value="TreeGrafter"/>
</dbReference>
<keyword evidence="7" id="KW-0966">Cell projection</keyword>
<dbReference type="Gene3D" id="2.130.10.10">
    <property type="entry name" value="YVTN repeat-like/Quinoprotein amine dehydrogenase"/>
    <property type="match status" value="2"/>
</dbReference>
<dbReference type="Pfam" id="PF23387">
    <property type="entry name" value="TPR_IFT80_172"/>
    <property type="match status" value="1"/>
</dbReference>
<sequence>MQLKYLRTLLDGQEQLNRIAGLAWSPNHQKLAIATADRHILLFDDAGERRDKFSTKPSNPANGKNSYVIRGLAFSPDSTKLAVGQSDNIVYVYKLGESWNDKKVICNKFPQASAVTALIWLSTGAIIAGLDDGKVRALHCKSNKSQSLYAADSICISLASNTKGTGFLSGHNDGTIIRFFITEDANESSGRLVQHPVPPFALAWPQGGFCAGGCDQKIIFYDTVGRPVRTFDYSRNDREITVAAASPNGQAVAFGSYDKIRIFTWSPRLADWNESATKEINHFYTVTCVQWRRDGARLAIASVTGAVILFESVLKRTIWQDKFELIFVAPSQLLVKSLQEPAEQMTIESQLGLEIDDVRIMGKDNYLVARTEDSMILCDLTRNLVSEVPWSTSGRHERFYFENPNVCLIFNVGELSLVEYGESTILGSVRTEFVNPHVISVRLNERGNTKNNKKLAFLLDAKTICIVDLINQVIIGQVNHETKIDWIELSETAHKLLFRDKKLRLVLIDIYTGKKQTLLSNISFVQWVPQSDVVVAQNNNNLAVWYNIDLPEHVTLMAIRGDVMEVSRDSGRTMVRSQEGPAEHTYQLDEGLVEFGTAVNDSDFGRAIHFLETLGDKPAAKAMWHNLAVISIEDGNLRVAQRCYAALGNVSKAYYLNEMIEEADKFEESTGTPGIMCPQVRAKLALLSSDLRTAERIYLEQGDIETALEMYKKLRMWDEAVSLAERRGYGGLQLLKEQQMEFLLSTGQEEKAGQVLEEQEEPEKALNLYLKASKPARAARLAMKTPHLMDDQQLMLKITEGLVNCELYEMAGDIALKLSRPEAALGLYRKGGTYARALDLAREVAPDDVTSLEEEWGDWLVARKQLDASINHYIEAGATQKALEAAVGAKQWRKAVQIAKVLDEPAEIQRYALDLSKHLAFAGDVDGAEDLLVRANMYKEAIELLNRHGKWERAYAIGEKYLQAEEMRDLFVNLAAGLEEQGKYRDAEKVLLAVSEPDLAIAMYKRRELYDSMIRLVERFHQDLLDTTHLHLARQLESKGKFKIAEVHFIASGDWKSAVHMYCSSGRWEDGYRVAKQKGTEGASNQVAYMWAKSMPIESAVRLLTKLGLLDTAVGFACDSGQFDFAMDLCRLAGKSTDEVHLKIALSLEDEGKFEEAEAEFIKANKPKEAILMYTHAGDWKAALNVAESHLPEAVNEILIGQASAALDTRNYPDYEALLLRAQRPDMIIDHYKNEGMFDEALRIAEEHYPSAMNDLRRLQAQEQRRNNEQNDASRSYLQKAAEFAKREEFRKAAECLMQIDATNTDDATTVERALVRAAEICNQFLEGKDAVDVATQLGPRLLQIKQIGPAAQLYLAADMPKDAVEVFIRAEQWSKARRLAKELDPELMTYVEQQQKSRLKTEGNVEQLADIDIMSALDMLAEQGQWLRCLDKAKQINAAVLQKYVALYAAQLIREGDCLTALSLYLTYGAPPLEANFNIYTRIAMDCFALREEQAKDDQWRNLRDFLYKLTKSLQSSEHAQTQIAKNVDKFLLISHYYAVRSACRPVQSLHPIAARISIALLRYTDIIPVDKGFYEAGIDLRNAGREAEAFVMLNHYLDVCEAIEEGSGHLVDHSDLATTDFPSSVPLPEDLHLKNDPNLHEEVREWVLAISMDQQVDQVLPTDDRGLYESALGSDEQPCILSAYPVRGRQPVTFQSSSRQANRDVWSKFTVALKMSPGSKVADIIAFVEKWNGQANAAMH</sequence>
<evidence type="ECO:0000259" key="11">
    <source>
        <dbReference type="Pfam" id="PF24762"/>
    </source>
</evidence>
<dbReference type="PANTHER" id="PTHR15722:SF2">
    <property type="entry name" value="INTRAFLAGELLAR TRANSPORT PROTEIN 172 HOMOLOG"/>
    <property type="match status" value="1"/>
</dbReference>
<dbReference type="SUPFAM" id="SSF50978">
    <property type="entry name" value="WD40 repeat-like"/>
    <property type="match status" value="1"/>
</dbReference>
<evidence type="ECO:0000256" key="7">
    <source>
        <dbReference type="ARBA" id="ARBA00023273"/>
    </source>
</evidence>
<evidence type="ECO:0000256" key="4">
    <source>
        <dbReference type="ARBA" id="ARBA00022737"/>
    </source>
</evidence>
<reference evidence="13" key="1">
    <citation type="submission" date="2025-08" db="UniProtKB">
        <authorList>
            <consortium name="RefSeq"/>
        </authorList>
    </citation>
    <scope>IDENTIFICATION</scope>
    <source>
        <tissue evidence="13">Adult</tissue>
    </source>
</reference>
<evidence type="ECO:0000256" key="1">
    <source>
        <dbReference type="ARBA" id="ARBA00004138"/>
    </source>
</evidence>
<evidence type="ECO:0000313" key="13">
    <source>
        <dbReference type="RefSeq" id="XP_011208941.2"/>
    </source>
</evidence>
<proteinExistence type="inferred from homology"/>
<dbReference type="InterPro" id="IPR001680">
    <property type="entry name" value="WD40_rpt"/>
</dbReference>
<gene>
    <name evidence="13" type="primary">LOC105230066</name>
</gene>
<feature type="coiled-coil region" evidence="9">
    <location>
        <begin position="1242"/>
        <end position="1273"/>
    </location>
</feature>
<evidence type="ECO:0000313" key="12">
    <source>
        <dbReference type="Proteomes" id="UP001652620"/>
    </source>
</evidence>
<dbReference type="RefSeq" id="XP_011208941.2">
    <property type="nucleotide sequence ID" value="XM_011210639.3"/>
</dbReference>
<dbReference type="InterPro" id="IPR056168">
    <property type="entry name" value="TPR_IF140/IFT172/WDR19"/>
</dbReference>
<dbReference type="FunCoup" id="A0A6I9VDQ8">
    <property type="interactions" value="83"/>
</dbReference>
<keyword evidence="12" id="KW-1185">Reference proteome</keyword>
<dbReference type="Proteomes" id="UP001652620">
    <property type="component" value="Chromosome 5"/>
</dbReference>
<dbReference type="InterPro" id="IPR056157">
    <property type="entry name" value="TPR_IFT80_172_dom"/>
</dbReference>
<dbReference type="InterPro" id="IPR015943">
    <property type="entry name" value="WD40/YVTN_repeat-like_dom_sf"/>
</dbReference>
<accession>A0A6I9VDQ8</accession>
<evidence type="ECO:0000256" key="9">
    <source>
        <dbReference type="SAM" id="Coils"/>
    </source>
</evidence>
<evidence type="ECO:0000256" key="8">
    <source>
        <dbReference type="ARBA" id="ARBA00038130"/>
    </source>
</evidence>
<dbReference type="SUPFAM" id="SSF69322">
    <property type="entry name" value="Tricorn protease domain 2"/>
    <property type="match status" value="1"/>
</dbReference>
<evidence type="ECO:0000256" key="6">
    <source>
        <dbReference type="ARBA" id="ARBA00023069"/>
    </source>
</evidence>
<keyword evidence="9" id="KW-0175">Coiled coil</keyword>
<comment type="subcellular location">
    <subcellularLocation>
        <location evidence="1">Cell projection</location>
        <location evidence="1">Cilium</location>
    </subcellularLocation>
</comment>
<keyword evidence="2" id="KW-0217">Developmental protein</keyword>
<dbReference type="InterPro" id="IPR036322">
    <property type="entry name" value="WD40_repeat_dom_sf"/>
</dbReference>
<name>A0A6I9VDQ8_BACDO</name>
<dbReference type="Pfam" id="PF00400">
    <property type="entry name" value="WD40"/>
    <property type="match status" value="1"/>
</dbReference>
<dbReference type="KEGG" id="bdr:105230066"/>